<dbReference type="EMBL" id="CAJGYO010000001">
    <property type="protein sequence ID" value="CAD6206651.1"/>
    <property type="molecule type" value="Genomic_DNA"/>
</dbReference>
<sequence>MGSVQARQICSYKKFRTIPRVERASISELLRGCLCEAGIRNSKRTQGGKLVTLHYYYYTIPQTTKPCHDMNGHHGWVRRYHYHHASASPPLLEARARDRAGGSQIHICLQRFLAFCGLSSLHPGTKPGRVGGGRWQAWKALESHLPFPKLTRVKRSPLPQAIEMGRKVQDEEDVK</sequence>
<proteinExistence type="predicted"/>
<organism evidence="1 2">
    <name type="scientific">Miscanthus lutarioriparius</name>
    <dbReference type="NCBI Taxonomy" id="422564"/>
    <lineage>
        <taxon>Eukaryota</taxon>
        <taxon>Viridiplantae</taxon>
        <taxon>Streptophyta</taxon>
        <taxon>Embryophyta</taxon>
        <taxon>Tracheophyta</taxon>
        <taxon>Spermatophyta</taxon>
        <taxon>Magnoliopsida</taxon>
        <taxon>Liliopsida</taxon>
        <taxon>Poales</taxon>
        <taxon>Poaceae</taxon>
        <taxon>PACMAD clade</taxon>
        <taxon>Panicoideae</taxon>
        <taxon>Andropogonodae</taxon>
        <taxon>Andropogoneae</taxon>
        <taxon>Saccharinae</taxon>
        <taxon>Miscanthus</taxon>
    </lineage>
</organism>
<name>A0A811MG98_9POAL</name>
<gene>
    <name evidence="1" type="ORF">NCGR_LOCUS4331</name>
</gene>
<evidence type="ECO:0000313" key="2">
    <source>
        <dbReference type="Proteomes" id="UP000604825"/>
    </source>
</evidence>
<keyword evidence="2" id="KW-1185">Reference proteome</keyword>
<dbReference type="Proteomes" id="UP000604825">
    <property type="component" value="Unassembled WGS sequence"/>
</dbReference>
<accession>A0A811MG98</accession>
<comment type="caution">
    <text evidence="1">The sequence shown here is derived from an EMBL/GenBank/DDBJ whole genome shotgun (WGS) entry which is preliminary data.</text>
</comment>
<reference evidence="1" key="1">
    <citation type="submission" date="2020-10" db="EMBL/GenBank/DDBJ databases">
        <authorList>
            <person name="Han B."/>
            <person name="Lu T."/>
            <person name="Zhao Q."/>
            <person name="Huang X."/>
            <person name="Zhao Y."/>
        </authorList>
    </citation>
    <scope>NUCLEOTIDE SEQUENCE</scope>
</reference>
<dbReference type="AlphaFoldDB" id="A0A811MG98"/>
<evidence type="ECO:0000313" key="1">
    <source>
        <dbReference type="EMBL" id="CAD6206651.1"/>
    </source>
</evidence>
<protein>
    <submittedName>
        <fullName evidence="1">Uncharacterized protein</fullName>
    </submittedName>
</protein>